<accession>A0A1E4TLJ0</accession>
<reference evidence="8" key="1">
    <citation type="submission" date="2016-02" db="EMBL/GenBank/DDBJ databases">
        <title>Comparative genomics of biotechnologically important yeasts.</title>
        <authorList>
            <consortium name="DOE Joint Genome Institute"/>
            <person name="Riley R."/>
            <person name="Haridas S."/>
            <person name="Wolfe K.H."/>
            <person name="Lopes M.R."/>
            <person name="Hittinger C.T."/>
            <person name="Goker M."/>
            <person name="Salamov A."/>
            <person name="Wisecaver J."/>
            <person name="Long T.M."/>
            <person name="Aerts A.L."/>
            <person name="Barry K."/>
            <person name="Choi C."/>
            <person name="Clum A."/>
            <person name="Coughlan A.Y."/>
            <person name="Deshpande S."/>
            <person name="Douglass A.P."/>
            <person name="Hanson S.J."/>
            <person name="Klenk H.-P."/>
            <person name="Labutti K."/>
            <person name="Lapidus A."/>
            <person name="Lindquist E."/>
            <person name="Lipzen A."/>
            <person name="Meier-Kolthoff J.P."/>
            <person name="Ohm R.A."/>
            <person name="Otillar R.P."/>
            <person name="Pangilinan J."/>
            <person name="Peng Y."/>
            <person name="Rokas A."/>
            <person name="Rosa C.A."/>
            <person name="Scheuner C."/>
            <person name="Sibirny A.A."/>
            <person name="Slot J.C."/>
            <person name="Stielow J.B."/>
            <person name="Sun H."/>
            <person name="Kurtzman C.P."/>
            <person name="Blackwell M."/>
            <person name="Jeffries T.W."/>
            <person name="Grigoriev I.V."/>
        </authorList>
    </citation>
    <scope>NUCLEOTIDE SEQUENCE [LARGE SCALE GENOMIC DNA]</scope>
    <source>
        <strain evidence="8">NRRL Y-17796</strain>
    </source>
</reference>
<dbReference type="GO" id="GO:0045121">
    <property type="term" value="C:membrane raft"/>
    <property type="evidence" value="ECO:0007669"/>
    <property type="project" value="EnsemblFungi"/>
</dbReference>
<feature type="transmembrane region" description="Helical" evidence="6">
    <location>
        <begin position="433"/>
        <end position="456"/>
    </location>
</feature>
<name>A0A1E4TLJ0_9ASCO</name>
<dbReference type="GO" id="GO:0000329">
    <property type="term" value="C:fungal-type vacuole membrane"/>
    <property type="evidence" value="ECO:0007669"/>
    <property type="project" value="EnsemblFungi"/>
</dbReference>
<feature type="transmembrane region" description="Helical" evidence="6">
    <location>
        <begin position="303"/>
        <end position="324"/>
    </location>
</feature>
<evidence type="ECO:0000256" key="5">
    <source>
        <dbReference type="ARBA" id="ARBA00023136"/>
    </source>
</evidence>
<dbReference type="PANTHER" id="PTHR10383">
    <property type="entry name" value="SERINE INCORPORATOR"/>
    <property type="match status" value="1"/>
</dbReference>
<dbReference type="Proteomes" id="UP000095023">
    <property type="component" value="Unassembled WGS sequence"/>
</dbReference>
<proteinExistence type="inferred from homology"/>
<organism evidence="7 8">
    <name type="scientific">Tortispora caseinolytica NRRL Y-17796</name>
    <dbReference type="NCBI Taxonomy" id="767744"/>
    <lineage>
        <taxon>Eukaryota</taxon>
        <taxon>Fungi</taxon>
        <taxon>Dikarya</taxon>
        <taxon>Ascomycota</taxon>
        <taxon>Saccharomycotina</taxon>
        <taxon>Trigonopsidomycetes</taxon>
        <taxon>Trigonopsidales</taxon>
        <taxon>Trigonopsidaceae</taxon>
        <taxon>Tortispora</taxon>
    </lineage>
</organism>
<dbReference type="Pfam" id="PF03348">
    <property type="entry name" value="Serinc"/>
    <property type="match status" value="1"/>
</dbReference>
<dbReference type="GO" id="GO:0005768">
    <property type="term" value="C:endosome"/>
    <property type="evidence" value="ECO:0007669"/>
    <property type="project" value="EnsemblFungi"/>
</dbReference>
<feature type="transmembrane region" description="Helical" evidence="6">
    <location>
        <begin position="12"/>
        <end position="34"/>
    </location>
</feature>
<feature type="transmembrane region" description="Helical" evidence="6">
    <location>
        <begin position="200"/>
        <end position="224"/>
    </location>
</feature>
<feature type="transmembrane region" description="Helical" evidence="6">
    <location>
        <begin position="129"/>
        <end position="147"/>
    </location>
</feature>
<evidence type="ECO:0000256" key="2">
    <source>
        <dbReference type="ARBA" id="ARBA00006665"/>
    </source>
</evidence>
<keyword evidence="3 6" id="KW-0812">Transmembrane</keyword>
<protein>
    <recommendedName>
        <fullName evidence="9">Membrane protein TMS1</fullName>
    </recommendedName>
</protein>
<feature type="transmembrane region" description="Helical" evidence="6">
    <location>
        <begin position="395"/>
        <end position="413"/>
    </location>
</feature>
<evidence type="ECO:0000256" key="6">
    <source>
        <dbReference type="SAM" id="Phobius"/>
    </source>
</evidence>
<feature type="transmembrane region" description="Helical" evidence="6">
    <location>
        <begin position="159"/>
        <end position="179"/>
    </location>
</feature>
<dbReference type="InterPro" id="IPR005016">
    <property type="entry name" value="TDE1/TMS"/>
</dbReference>
<keyword evidence="5 6" id="KW-0472">Membrane</keyword>
<gene>
    <name evidence="7" type="ORF">CANCADRAFT_21394</name>
</gene>
<evidence type="ECO:0000313" key="8">
    <source>
        <dbReference type="Proteomes" id="UP000095023"/>
    </source>
</evidence>
<dbReference type="EMBL" id="KV453841">
    <property type="protein sequence ID" value="ODV92625.1"/>
    <property type="molecule type" value="Genomic_DNA"/>
</dbReference>
<sequence>MGALLSVPMMGASAITSAVGSCVGAAACTAMGSACGTISSSVSTRIAYAILFILNSAISWIMLTPYIVHKLEKLSFNFLKITCFGEQCTGFVAVHRVNFALAVFHFLLALLLIGVRSSRDRRSVIQNGLWPLKVILWIAFVVLTFLIPEGFFVWWGNYIALICTYLFVFLGLVLLVSAAHSWAETCILHIEEDDSTLWKVILVGSTAGMYAGSLTMTIIMYIFFAGSGCSMNQAAITINLLLCIIVSAMSVHPTVQEYNPSAGLSQASLVAVYGSYLTMSAVASEPDDKMCNPIVRSAGARTASIVIGALFTFFAIAYTTTTAATQTASMGSYQALPTDDEHQMVTHEPSRHEMRQEAIRSAVESGALPASALDDYAQSESDDDEHSSTQYNYTIFHFIFLLATQYVATLLTMNVHEDQLGDFNPVGRTYFSSWLKIISAWICFCLYAWSLIAPVVMPDRFSYV</sequence>
<keyword evidence="8" id="KW-1185">Reference proteome</keyword>
<dbReference type="PANTHER" id="PTHR10383:SF9">
    <property type="entry name" value="SERINE INCORPORATOR, ISOFORM F"/>
    <property type="match status" value="1"/>
</dbReference>
<dbReference type="OrthoDB" id="5963193at2759"/>
<evidence type="ECO:0008006" key="9">
    <source>
        <dbReference type="Google" id="ProtNLM"/>
    </source>
</evidence>
<keyword evidence="4 6" id="KW-1133">Transmembrane helix</keyword>
<feature type="transmembrane region" description="Helical" evidence="6">
    <location>
        <begin position="263"/>
        <end position="283"/>
    </location>
</feature>
<evidence type="ECO:0000313" key="7">
    <source>
        <dbReference type="EMBL" id="ODV92625.1"/>
    </source>
</evidence>
<feature type="transmembrane region" description="Helical" evidence="6">
    <location>
        <begin position="230"/>
        <end position="251"/>
    </location>
</feature>
<evidence type="ECO:0000256" key="3">
    <source>
        <dbReference type="ARBA" id="ARBA00022692"/>
    </source>
</evidence>
<evidence type="ECO:0000256" key="1">
    <source>
        <dbReference type="ARBA" id="ARBA00004141"/>
    </source>
</evidence>
<feature type="transmembrane region" description="Helical" evidence="6">
    <location>
        <begin position="46"/>
        <end position="68"/>
    </location>
</feature>
<feature type="transmembrane region" description="Helical" evidence="6">
    <location>
        <begin position="99"/>
        <end position="117"/>
    </location>
</feature>
<comment type="subcellular location">
    <subcellularLocation>
        <location evidence="1">Membrane</location>
        <topology evidence="1">Multi-pass membrane protein</topology>
    </subcellularLocation>
</comment>
<evidence type="ECO:0000256" key="4">
    <source>
        <dbReference type="ARBA" id="ARBA00022989"/>
    </source>
</evidence>
<dbReference type="AlphaFoldDB" id="A0A1E4TLJ0"/>
<comment type="similarity">
    <text evidence="2">Belongs to the TDE1 family.</text>
</comment>